<keyword evidence="5" id="KW-1278">Translocase</keyword>
<comment type="caution">
    <text evidence="10">The sequence shown here is derived from an EMBL/GenBank/DDBJ whole genome shotgun (WGS) entry which is preliminary data.</text>
</comment>
<dbReference type="EMBL" id="BART01005986">
    <property type="protein sequence ID" value="GAG56036.1"/>
    <property type="molecule type" value="Genomic_DNA"/>
</dbReference>
<evidence type="ECO:0000256" key="2">
    <source>
        <dbReference type="ARBA" id="ARBA00022448"/>
    </source>
</evidence>
<reference evidence="10" key="1">
    <citation type="journal article" date="2014" name="Front. Microbiol.">
        <title>High frequency of phylogenetically diverse reductive dehalogenase-homologous genes in deep subseafloor sedimentary metagenomes.</title>
        <authorList>
            <person name="Kawai M."/>
            <person name="Futagami T."/>
            <person name="Toyoda A."/>
            <person name="Takaki Y."/>
            <person name="Nishi S."/>
            <person name="Hori S."/>
            <person name="Arai W."/>
            <person name="Tsubouchi T."/>
            <person name="Morono Y."/>
            <person name="Uchiyama I."/>
            <person name="Ito T."/>
            <person name="Fujiyama A."/>
            <person name="Inagaki F."/>
            <person name="Takami H."/>
        </authorList>
    </citation>
    <scope>NUCLEOTIDE SEQUENCE</scope>
    <source>
        <strain evidence="10">Expedition CK06-06</strain>
    </source>
</reference>
<protein>
    <recommendedName>
        <fullName evidence="11">H(+)-exporting diphosphatase</fullName>
    </recommendedName>
</protein>
<evidence type="ECO:0008006" key="11">
    <source>
        <dbReference type="Google" id="ProtNLM"/>
    </source>
</evidence>
<evidence type="ECO:0000256" key="6">
    <source>
        <dbReference type="ARBA" id="ARBA00022989"/>
    </source>
</evidence>
<feature type="non-terminal residue" evidence="10">
    <location>
        <position position="1"/>
    </location>
</feature>
<evidence type="ECO:0000256" key="3">
    <source>
        <dbReference type="ARBA" id="ARBA00022692"/>
    </source>
</evidence>
<evidence type="ECO:0000256" key="9">
    <source>
        <dbReference type="SAM" id="Phobius"/>
    </source>
</evidence>
<proteinExistence type="predicted"/>
<dbReference type="Pfam" id="PF03030">
    <property type="entry name" value="H_PPase"/>
    <property type="match status" value="1"/>
</dbReference>
<evidence type="ECO:0000256" key="8">
    <source>
        <dbReference type="ARBA" id="ARBA00023136"/>
    </source>
</evidence>
<keyword evidence="2" id="KW-0813">Transport</keyword>
<keyword evidence="4" id="KW-0460">Magnesium</keyword>
<dbReference type="GO" id="GO:0009678">
    <property type="term" value="F:diphosphate hydrolysis-driven proton transmembrane transporter activity"/>
    <property type="evidence" value="ECO:0007669"/>
    <property type="project" value="InterPro"/>
</dbReference>
<evidence type="ECO:0000256" key="1">
    <source>
        <dbReference type="ARBA" id="ARBA00004127"/>
    </source>
</evidence>
<accession>X1A755</accession>
<comment type="subcellular location">
    <subcellularLocation>
        <location evidence="1">Endomembrane system</location>
        <topology evidence="1">Multi-pass membrane protein</topology>
    </subcellularLocation>
</comment>
<name>X1A755_9ZZZZ</name>
<evidence type="ECO:0000256" key="7">
    <source>
        <dbReference type="ARBA" id="ARBA00023065"/>
    </source>
</evidence>
<sequence>ASGDVSGAISAKTASIMDFVNAYGINIMNPKLICGMFLGAVMAFMFCAMTMKAVGRVAGTMVNEVRRQFKEIPGIMELRNQAKLIWHCLSVQPV</sequence>
<keyword evidence="6 9" id="KW-1133">Transmembrane helix</keyword>
<organism evidence="10">
    <name type="scientific">marine sediment metagenome</name>
    <dbReference type="NCBI Taxonomy" id="412755"/>
    <lineage>
        <taxon>unclassified sequences</taxon>
        <taxon>metagenomes</taxon>
        <taxon>ecological metagenomes</taxon>
    </lineage>
</organism>
<gene>
    <name evidence="10" type="ORF">S01H4_13607</name>
</gene>
<keyword evidence="3 9" id="KW-0812">Transmembrane</keyword>
<dbReference type="GO" id="GO:0012505">
    <property type="term" value="C:endomembrane system"/>
    <property type="evidence" value="ECO:0007669"/>
    <property type="project" value="UniProtKB-SubCell"/>
</dbReference>
<dbReference type="GO" id="GO:0016020">
    <property type="term" value="C:membrane"/>
    <property type="evidence" value="ECO:0007669"/>
    <property type="project" value="InterPro"/>
</dbReference>
<evidence type="ECO:0000256" key="5">
    <source>
        <dbReference type="ARBA" id="ARBA00022967"/>
    </source>
</evidence>
<keyword evidence="8 9" id="KW-0472">Membrane</keyword>
<keyword evidence="7" id="KW-0406">Ion transport</keyword>
<evidence type="ECO:0000313" key="10">
    <source>
        <dbReference type="EMBL" id="GAG56036.1"/>
    </source>
</evidence>
<dbReference type="InterPro" id="IPR004131">
    <property type="entry name" value="PPase-energised_H-pump"/>
</dbReference>
<dbReference type="AlphaFoldDB" id="X1A755"/>
<evidence type="ECO:0000256" key="4">
    <source>
        <dbReference type="ARBA" id="ARBA00022842"/>
    </source>
</evidence>
<feature type="transmembrane region" description="Helical" evidence="9">
    <location>
        <begin position="27"/>
        <end position="48"/>
    </location>
</feature>
<dbReference type="PANTHER" id="PTHR31998">
    <property type="entry name" value="K(+)-INSENSITIVE PYROPHOSPHATE-ENERGIZED PROTON PUMP"/>
    <property type="match status" value="1"/>
</dbReference>
<dbReference type="GO" id="GO:0004427">
    <property type="term" value="F:inorganic diphosphate phosphatase activity"/>
    <property type="evidence" value="ECO:0007669"/>
    <property type="project" value="InterPro"/>
</dbReference>